<keyword evidence="4" id="KW-1185">Reference proteome</keyword>
<evidence type="ECO:0000256" key="2">
    <source>
        <dbReference type="SAM" id="SignalP"/>
    </source>
</evidence>
<feature type="chain" id="PRO_5047412786" evidence="2">
    <location>
        <begin position="24"/>
        <end position="219"/>
    </location>
</feature>
<dbReference type="EMBL" id="JANCMW010000012">
    <property type="protein sequence ID" value="MDF0751998.1"/>
    <property type="molecule type" value="Genomic_DNA"/>
</dbReference>
<reference evidence="3" key="1">
    <citation type="submission" date="2022-07" db="EMBL/GenBank/DDBJ databases">
        <title>Marinobacter iranensis a new bacterium isolate from a hipersaline lake in Iran.</title>
        <authorList>
            <person name="Mohammad A.M.A."/>
            <person name="Cristina S.-P."/>
            <person name="Antonio V."/>
        </authorList>
    </citation>
    <scope>NUCLEOTIDE SEQUENCE</scope>
    <source>
        <strain evidence="3">71-i</strain>
    </source>
</reference>
<accession>A0ABT5YE77</accession>
<evidence type="ECO:0000313" key="3">
    <source>
        <dbReference type="EMBL" id="MDF0751998.1"/>
    </source>
</evidence>
<dbReference type="RefSeq" id="WP_275708845.1">
    <property type="nucleotide sequence ID" value="NZ_JANCMW010000012.1"/>
</dbReference>
<protein>
    <submittedName>
        <fullName evidence="3">NirD/YgiW/YdeI family stress tolerance protein</fullName>
    </submittedName>
</protein>
<feature type="signal peptide" evidence="2">
    <location>
        <begin position="1"/>
        <end position="23"/>
    </location>
</feature>
<dbReference type="Proteomes" id="UP001143391">
    <property type="component" value="Unassembled WGS sequence"/>
</dbReference>
<dbReference type="NCBIfam" id="NF033674">
    <property type="entry name" value="stress_OB_fold"/>
    <property type="match status" value="1"/>
</dbReference>
<evidence type="ECO:0000313" key="4">
    <source>
        <dbReference type="Proteomes" id="UP001143391"/>
    </source>
</evidence>
<name>A0ABT5YE77_9GAMM</name>
<proteinExistence type="predicted"/>
<dbReference type="InterPro" id="IPR036700">
    <property type="entry name" value="BOBF_sf"/>
</dbReference>
<sequence>MKRTALSLAISSALVAAPTAVLAATESPYLQSDGSWITLSGTVTSTAAETFKLDYGGGLVTVEMDDWDWYEEDGEILSGDKVTVYGEVDDDTFENTKIEASSVYVENLGTYFFASAKDEENFNDLDVTPTVPVDVGDLTITGTVESVDGREFTIDSAAQQMKVDTTFMSYNPMDDEGYQNIDKGDFVTVTGNTEYDTFEKQELMAESVVTLDDDREDSS</sequence>
<organism evidence="3 4">
    <name type="scientific">Marinobacter iranensis</name>
    <dbReference type="NCBI Taxonomy" id="2962607"/>
    <lineage>
        <taxon>Bacteria</taxon>
        <taxon>Pseudomonadati</taxon>
        <taxon>Pseudomonadota</taxon>
        <taxon>Gammaproteobacteria</taxon>
        <taxon>Pseudomonadales</taxon>
        <taxon>Marinobacteraceae</taxon>
        <taxon>Marinobacter</taxon>
    </lineage>
</organism>
<keyword evidence="1 2" id="KW-0732">Signal</keyword>
<dbReference type="Gene3D" id="2.40.50.200">
    <property type="entry name" value="Bacterial OB-fold"/>
    <property type="match status" value="1"/>
</dbReference>
<comment type="caution">
    <text evidence="3">The sequence shown here is derived from an EMBL/GenBank/DDBJ whole genome shotgun (WGS) entry which is preliminary data.</text>
</comment>
<gene>
    <name evidence="3" type="ORF">NLU14_17340</name>
</gene>
<dbReference type="SUPFAM" id="SSF101756">
    <property type="entry name" value="Hypothetical protein YgiW"/>
    <property type="match status" value="1"/>
</dbReference>
<dbReference type="InterPro" id="IPR005220">
    <property type="entry name" value="CarO-like"/>
</dbReference>
<evidence type="ECO:0000256" key="1">
    <source>
        <dbReference type="ARBA" id="ARBA00022729"/>
    </source>
</evidence>